<accession>A0ABP9W7H3</accession>
<keyword evidence="2" id="KW-1185">Reference proteome</keyword>
<evidence type="ECO:0000313" key="1">
    <source>
        <dbReference type="EMBL" id="GAA5512740.1"/>
    </source>
</evidence>
<organism evidence="1 2">
    <name type="scientific">Deinococcus carri</name>
    <dbReference type="NCBI Taxonomy" id="1211323"/>
    <lineage>
        <taxon>Bacteria</taxon>
        <taxon>Thermotogati</taxon>
        <taxon>Deinococcota</taxon>
        <taxon>Deinococci</taxon>
        <taxon>Deinococcales</taxon>
        <taxon>Deinococcaceae</taxon>
        <taxon>Deinococcus</taxon>
    </lineage>
</organism>
<dbReference type="Proteomes" id="UP001401887">
    <property type="component" value="Unassembled WGS sequence"/>
</dbReference>
<proteinExistence type="predicted"/>
<evidence type="ECO:0000313" key="2">
    <source>
        <dbReference type="Proteomes" id="UP001401887"/>
    </source>
</evidence>
<comment type="caution">
    <text evidence="1">The sequence shown here is derived from an EMBL/GenBank/DDBJ whole genome shotgun (WGS) entry which is preliminary data.</text>
</comment>
<dbReference type="RefSeq" id="WP_345463123.1">
    <property type="nucleotide sequence ID" value="NZ_BAABRP010000003.1"/>
</dbReference>
<dbReference type="EMBL" id="BAABRP010000003">
    <property type="protein sequence ID" value="GAA5512740.1"/>
    <property type="molecule type" value="Genomic_DNA"/>
</dbReference>
<reference evidence="1 2" key="1">
    <citation type="submission" date="2024-02" db="EMBL/GenBank/DDBJ databases">
        <title>Deinococcus carri NBRC 110142.</title>
        <authorList>
            <person name="Ichikawa N."/>
            <person name="Katano-Makiyama Y."/>
            <person name="Hidaka K."/>
        </authorList>
    </citation>
    <scope>NUCLEOTIDE SEQUENCE [LARGE SCALE GENOMIC DNA]</scope>
    <source>
        <strain evidence="1 2">NBRC 110142</strain>
    </source>
</reference>
<gene>
    <name evidence="1" type="ORF">Dcar01_01462</name>
</gene>
<name>A0ABP9W7H3_9DEIO</name>
<protein>
    <submittedName>
        <fullName evidence="1">Uncharacterized protein</fullName>
    </submittedName>
</protein>
<sequence length="115" mass="12321">MKPIHPRIHGVIDYAACAAMLAAPSLLHLKGSARTASYVFAASYLGVSALTDYPLSLRRLIPFPVHGQIELASVPTLLLVAALQKGTRERAYFAALAGTVLTVYSLTDWQANPDS</sequence>